<dbReference type="InterPro" id="IPR036691">
    <property type="entry name" value="Endo/exonu/phosph_ase_sf"/>
</dbReference>
<evidence type="ECO:0000259" key="2">
    <source>
        <dbReference type="PROSITE" id="PS50878"/>
    </source>
</evidence>
<feature type="domain" description="Reverse transcriptase" evidence="2">
    <location>
        <begin position="932"/>
        <end position="1208"/>
    </location>
</feature>
<dbReference type="OrthoDB" id="410155at2759"/>
<gene>
    <name evidence="3" type="primary">pol</name>
    <name evidence="3" type="ORF">EVAR_7847_1</name>
</gene>
<reference evidence="3 4" key="1">
    <citation type="journal article" date="2019" name="Commun. Biol.">
        <title>The bagworm genome reveals a unique fibroin gene that provides high tensile strength.</title>
        <authorList>
            <person name="Kono N."/>
            <person name="Nakamura H."/>
            <person name="Ohtoshi R."/>
            <person name="Tomita M."/>
            <person name="Numata K."/>
            <person name="Arakawa K."/>
        </authorList>
    </citation>
    <scope>NUCLEOTIDE SEQUENCE [LARGE SCALE GENOMIC DNA]</scope>
</reference>
<dbReference type="InterPro" id="IPR052560">
    <property type="entry name" value="RdDP_mobile_element"/>
</dbReference>
<dbReference type="InterPro" id="IPR005135">
    <property type="entry name" value="Endo/exonuclease/phosphatase"/>
</dbReference>
<comment type="caution">
    <text evidence="3">The sequence shown here is derived from an EMBL/GenBank/DDBJ whole genome shotgun (WGS) entry which is preliminary data.</text>
</comment>
<dbReference type="Gene3D" id="3.60.10.10">
    <property type="entry name" value="Endonuclease/exonuclease/phosphatase"/>
    <property type="match status" value="1"/>
</dbReference>
<feature type="compositionally biased region" description="Basic and acidic residues" evidence="1">
    <location>
        <begin position="411"/>
        <end position="428"/>
    </location>
</feature>
<protein>
    <submittedName>
        <fullName evidence="3">RNA-directed DNA polymerase from mobile element jockey</fullName>
    </submittedName>
</protein>
<keyword evidence="3" id="KW-0548">Nucleotidyltransferase</keyword>
<dbReference type="SUPFAM" id="SSF56219">
    <property type="entry name" value="DNase I-like"/>
    <property type="match status" value="1"/>
</dbReference>
<organism evidence="3 4">
    <name type="scientific">Eumeta variegata</name>
    <name type="common">Bagworm moth</name>
    <name type="synonym">Eumeta japonica</name>
    <dbReference type="NCBI Taxonomy" id="151549"/>
    <lineage>
        <taxon>Eukaryota</taxon>
        <taxon>Metazoa</taxon>
        <taxon>Ecdysozoa</taxon>
        <taxon>Arthropoda</taxon>
        <taxon>Hexapoda</taxon>
        <taxon>Insecta</taxon>
        <taxon>Pterygota</taxon>
        <taxon>Neoptera</taxon>
        <taxon>Endopterygota</taxon>
        <taxon>Lepidoptera</taxon>
        <taxon>Glossata</taxon>
        <taxon>Ditrysia</taxon>
        <taxon>Tineoidea</taxon>
        <taxon>Psychidae</taxon>
        <taxon>Oiketicinae</taxon>
        <taxon>Eumeta</taxon>
    </lineage>
</organism>
<dbReference type="Pfam" id="PF00078">
    <property type="entry name" value="RVT_1"/>
    <property type="match status" value="1"/>
</dbReference>
<dbReference type="Proteomes" id="UP000299102">
    <property type="component" value="Unassembled WGS sequence"/>
</dbReference>
<dbReference type="CDD" id="cd01650">
    <property type="entry name" value="RT_nLTR_like"/>
    <property type="match status" value="1"/>
</dbReference>
<dbReference type="Pfam" id="PF03372">
    <property type="entry name" value="Exo_endo_phos"/>
    <property type="match status" value="1"/>
</dbReference>
<keyword evidence="3" id="KW-0808">Transferase</keyword>
<dbReference type="InterPro" id="IPR043502">
    <property type="entry name" value="DNA/RNA_pol_sf"/>
</dbReference>
<keyword evidence="3" id="KW-0695">RNA-directed DNA polymerase</keyword>
<dbReference type="PROSITE" id="PS50878">
    <property type="entry name" value="RT_POL"/>
    <property type="match status" value="1"/>
</dbReference>
<dbReference type="SUPFAM" id="SSF56672">
    <property type="entry name" value="DNA/RNA polymerases"/>
    <property type="match status" value="1"/>
</dbReference>
<evidence type="ECO:0000313" key="4">
    <source>
        <dbReference type="Proteomes" id="UP000299102"/>
    </source>
</evidence>
<feature type="region of interest" description="Disordered" evidence="1">
    <location>
        <begin position="131"/>
        <end position="152"/>
    </location>
</feature>
<accession>A0A4C1TVE3</accession>
<evidence type="ECO:0000256" key="1">
    <source>
        <dbReference type="SAM" id="MobiDB-lite"/>
    </source>
</evidence>
<evidence type="ECO:0000313" key="3">
    <source>
        <dbReference type="EMBL" id="GBP17854.1"/>
    </source>
</evidence>
<dbReference type="GO" id="GO:0003964">
    <property type="term" value="F:RNA-directed DNA polymerase activity"/>
    <property type="evidence" value="ECO:0007669"/>
    <property type="project" value="UniProtKB-KW"/>
</dbReference>
<feature type="compositionally biased region" description="Pro residues" evidence="1">
    <location>
        <begin position="140"/>
        <end position="152"/>
    </location>
</feature>
<keyword evidence="4" id="KW-1185">Reference proteome</keyword>
<proteinExistence type="predicted"/>
<sequence>MCVCTKRWNHLATPGTAASWPSAFRARLTARAPSARVVRPRAAAASAACAPAPEPPATENSMASVAPARLAGEPPGPPTLPIDNAVHCLSGSGRGPSPCPSVGREALFERYLVRRVVESFRWYRKGFGRGGRSVPNGVKPSPPPKTKAPPPMYLRDKSKWSLIAAECTRLHINFTKAQNTKSGIKITVASIEDFRNLNRYLVQNNLPFHTFALEEERKVKAVIKGIPTELDVDYIKEDLDRQGYPILAVHRMHRRDGSALGMVEAPYRKRVPGQCHRCQMYGHAAANCYAQPRCVKCLVPHWTKDCERSKESGGKPSCCNCGQDHTANYGGCPEAPKPKPLVAKKVNSPYRLKDSTAKNSQFPPLNKSTNKTVRMDKDMPSSAGGKEYGPAPPRVENSWNKPLPWVRPRHGKETVTKESPKKSLHNKESVTSTLGEDISTIMSILQVVRSSEVADLAAKFRKARHGVDRLRIILENQELINKLENYNGSAGRLQINSVGRHKPKSISLLSFNANGLISSVDELAKCALEYKADIIMVQETHLKPKNSKSCKIKNFTLLRTDRQGAPMGGTAIYYNRALYCCPMDIPPLTNIEATACRLSTIGHGVLTLVSVYLPPKKKLLRSDLKVLLALGDAVILFGDFNSKNTNWKCNYTNYNGRKMEALAEDLHFNIITPPTPTFYHNNVRYRPDILDIALMRGVTLKLSCIETLQCLNSDHRPVLMRLGSPIGDCPPLRKTITSWKKVSAALEETDTPVLNNIPDDIVSTDDIDNAIGALTSHITTVVENSSRKVPAKSDRKELPRDVIELIRDKNAALRRAGKYPTRENRSRARALQRRVKARIKEIKNDNWSDLMAEISPSHQAYWRLAKALKTEGAVPTPALKRPDNSIAFDDREKAECLADSIEHQCSENPPYDAEHVRRVEEEVRHSLPPTQRRSGSNYAGRTWKEAVVIGIPKPGKPRDLPASYRPISLLSVLGKLFEKTLKKRLCEHLIGKGLIINEQFGFRPNHSCPQQALRLVEYISEGFKIKRKTVAVFFDVAKAFDRVWHAGLIHKLYQLELPDRLVIIIHHYISNRHFSFRLDNTYSSVRPIRAGVPQGSTLSPLLYSAYVNDIPRPSSGVQLALFADDTALYLRSNCLRNILPRLQRAIDELTQWLRLWRIEVNPEKSASIYFNYNTRRSTVPVPIDTPSLKILNQSIPWQHNYKYLGITLDKHLHFRDHVSGPVMTYASPVFAHARPDILYDLQIVQNKFCRRAADAPWSLNRCAPSARCHFSEVAVRTATSRDFYAEVSVKTPIGQSRADGISMPKWPRTDVGVIAL</sequence>
<feature type="compositionally biased region" description="Polar residues" evidence="1">
    <location>
        <begin position="357"/>
        <end position="372"/>
    </location>
</feature>
<feature type="region of interest" description="Disordered" evidence="1">
    <location>
        <begin position="352"/>
        <end position="430"/>
    </location>
</feature>
<dbReference type="EMBL" id="BGZK01000091">
    <property type="protein sequence ID" value="GBP17854.1"/>
    <property type="molecule type" value="Genomic_DNA"/>
</dbReference>
<name>A0A4C1TVE3_EUMVA</name>
<dbReference type="PANTHER" id="PTHR36688:SF1">
    <property type="entry name" value="ENDONUCLEASE_EXONUCLEASE_PHOSPHATASE DOMAIN-CONTAINING PROTEIN"/>
    <property type="match status" value="1"/>
</dbReference>
<dbReference type="PANTHER" id="PTHR36688">
    <property type="entry name" value="ENDO/EXONUCLEASE/PHOSPHATASE DOMAIN-CONTAINING PROTEIN"/>
    <property type="match status" value="1"/>
</dbReference>
<dbReference type="InterPro" id="IPR000477">
    <property type="entry name" value="RT_dom"/>
</dbReference>